<accession>A0A7W7CPM4</accession>
<dbReference type="RefSeq" id="WP_184951136.1">
    <property type="nucleotide sequence ID" value="NZ_BOMC01000078.1"/>
</dbReference>
<evidence type="ECO:0000313" key="1">
    <source>
        <dbReference type="EMBL" id="MBB4692417.1"/>
    </source>
</evidence>
<dbReference type="Proteomes" id="UP000542742">
    <property type="component" value="Unassembled WGS sequence"/>
</dbReference>
<evidence type="ECO:0000313" key="2">
    <source>
        <dbReference type="Proteomes" id="UP000542742"/>
    </source>
</evidence>
<dbReference type="EMBL" id="JACHMF010000001">
    <property type="protein sequence ID" value="MBB4692417.1"/>
    <property type="molecule type" value="Genomic_DNA"/>
</dbReference>
<name>A0A7W7CPM4_9ACTN</name>
<keyword evidence="2" id="KW-1185">Reference proteome</keyword>
<proteinExistence type="predicted"/>
<dbReference type="AlphaFoldDB" id="A0A7W7CPM4"/>
<reference evidence="1 2" key="1">
    <citation type="submission" date="2020-08" db="EMBL/GenBank/DDBJ databases">
        <title>Sequencing the genomes of 1000 actinobacteria strains.</title>
        <authorList>
            <person name="Klenk H.-P."/>
        </authorList>
    </citation>
    <scope>NUCLEOTIDE SEQUENCE [LARGE SCALE GENOMIC DNA]</scope>
    <source>
        <strain evidence="1 2">DSM 45518</strain>
    </source>
</reference>
<gene>
    <name evidence="1" type="ORF">BKA14_002565</name>
</gene>
<protein>
    <submittedName>
        <fullName evidence="1">Uncharacterized protein</fullName>
    </submittedName>
</protein>
<organism evidence="1 2">
    <name type="scientific">Paractinoplanes abujensis</name>
    <dbReference type="NCBI Taxonomy" id="882441"/>
    <lineage>
        <taxon>Bacteria</taxon>
        <taxon>Bacillati</taxon>
        <taxon>Actinomycetota</taxon>
        <taxon>Actinomycetes</taxon>
        <taxon>Micromonosporales</taxon>
        <taxon>Micromonosporaceae</taxon>
        <taxon>Paractinoplanes</taxon>
    </lineage>
</organism>
<sequence length="221" mass="24937">MHVLDDLDGLSPSARAFLTRTARREPADTGLGTGARDPLELSVRRRNFVTRFGGLRYTVRRSARVGHDRWDIAREWRFDLDGWTRRERDGWTFGWIGEGVSSPVRHVLHTDGRFGVTDGGAFLEACPSICHLIEGHALMDEVADWHPVGGSALETWAGGRLDAQAGDLSVVSEASGPYDCWLRSDDVVVRRFKLWTNRRDRPTRVMASTRQQVEWNRPPTG</sequence>
<comment type="caution">
    <text evidence="1">The sequence shown here is derived from an EMBL/GenBank/DDBJ whole genome shotgun (WGS) entry which is preliminary data.</text>
</comment>